<feature type="signal peptide" evidence="1">
    <location>
        <begin position="1"/>
        <end position="21"/>
    </location>
</feature>
<keyword evidence="1" id="KW-0732">Signal</keyword>
<dbReference type="OrthoDB" id="7062395at2"/>
<dbReference type="AlphaFoldDB" id="A0A3N7HMW2"/>
<reference evidence="2 3" key="2">
    <citation type="submission" date="2018-12" db="EMBL/GenBank/DDBJ databases">
        <title>Rhizobacter gummiphilus sp. nov., a rubber-degrading bacterium isolated from the soil of a botanical garden in Japan.</title>
        <authorList>
            <person name="Shunsuke S.S."/>
        </authorList>
    </citation>
    <scope>NUCLEOTIDE SEQUENCE [LARGE SCALE GENOMIC DNA]</scope>
    <source>
        <strain evidence="2 3">S-16</strain>
    </source>
</reference>
<dbReference type="EMBL" id="QUSW01000004">
    <property type="protein sequence ID" value="RQP23518.1"/>
    <property type="molecule type" value="Genomic_DNA"/>
</dbReference>
<protein>
    <submittedName>
        <fullName evidence="2">DUF541 domain-containing protein</fullName>
    </submittedName>
</protein>
<keyword evidence="3" id="KW-1185">Reference proteome</keyword>
<proteinExistence type="predicted"/>
<dbReference type="Proteomes" id="UP000267464">
    <property type="component" value="Unassembled WGS sequence"/>
</dbReference>
<organism evidence="2 3">
    <name type="scientific">Piscinibacter terrae</name>
    <dbReference type="NCBI Taxonomy" id="2496871"/>
    <lineage>
        <taxon>Bacteria</taxon>
        <taxon>Pseudomonadati</taxon>
        <taxon>Pseudomonadota</taxon>
        <taxon>Betaproteobacteria</taxon>
        <taxon>Burkholderiales</taxon>
        <taxon>Sphaerotilaceae</taxon>
        <taxon>Piscinibacter</taxon>
    </lineage>
</organism>
<evidence type="ECO:0000256" key="1">
    <source>
        <dbReference type="SAM" id="SignalP"/>
    </source>
</evidence>
<dbReference type="InterPro" id="IPR052022">
    <property type="entry name" value="26kDa_periplasmic_antigen"/>
</dbReference>
<dbReference type="GO" id="GO:0006974">
    <property type="term" value="P:DNA damage response"/>
    <property type="evidence" value="ECO:0007669"/>
    <property type="project" value="TreeGrafter"/>
</dbReference>
<evidence type="ECO:0000313" key="3">
    <source>
        <dbReference type="Proteomes" id="UP000267464"/>
    </source>
</evidence>
<dbReference type="InterPro" id="IPR007497">
    <property type="entry name" value="SIMPL/DUF541"/>
</dbReference>
<dbReference type="Gene3D" id="3.30.70.2970">
    <property type="entry name" value="Protein of unknown function (DUF541), domain 2"/>
    <property type="match status" value="1"/>
</dbReference>
<name>A0A3N7HMW2_9BURK</name>
<gene>
    <name evidence="2" type="ORF">DZC73_15300</name>
</gene>
<reference evidence="2 3" key="1">
    <citation type="submission" date="2018-08" db="EMBL/GenBank/DDBJ databases">
        <authorList>
            <person name="Khan S.A."/>
            <person name="Jeon C.O."/>
            <person name="Chun B.H."/>
            <person name="Jeong S.E."/>
        </authorList>
    </citation>
    <scope>NUCLEOTIDE SEQUENCE [LARGE SCALE GENOMIC DNA]</scope>
    <source>
        <strain evidence="2 3">S-16</strain>
    </source>
</reference>
<sequence>MNPLCKAFVIMSLGAAAAVQAADVPQPTGVVSLTASADLEVAKDLMSVTLTTSRDGTDANVVQVALKQALDAALAEAKKAAKPGQVDVRTGNFSLYPRYGNKGQISGWQGTAELLLEGKDMPALGQLVGRITTLTIGRVSFGLSREAREKNESDVSARAIAAYKAKAAEIAKQFGYSGYVIREVNVQANEQQGNPIPMMRVQAMAKSAEDSSLPVEAGKAQVIVTVTGTVQLTK</sequence>
<evidence type="ECO:0000313" key="2">
    <source>
        <dbReference type="EMBL" id="RQP23518.1"/>
    </source>
</evidence>
<dbReference type="Pfam" id="PF04402">
    <property type="entry name" value="SIMPL"/>
    <property type="match status" value="1"/>
</dbReference>
<dbReference type="PANTHER" id="PTHR34387">
    <property type="entry name" value="SLR1258 PROTEIN"/>
    <property type="match status" value="1"/>
</dbReference>
<feature type="chain" id="PRO_5017951881" evidence="1">
    <location>
        <begin position="22"/>
        <end position="234"/>
    </location>
</feature>
<dbReference type="Gene3D" id="3.30.110.170">
    <property type="entry name" value="Protein of unknown function (DUF541), domain 1"/>
    <property type="match status" value="1"/>
</dbReference>
<comment type="caution">
    <text evidence="2">The sequence shown here is derived from an EMBL/GenBank/DDBJ whole genome shotgun (WGS) entry which is preliminary data.</text>
</comment>
<accession>A0A3N7HMW2</accession>
<dbReference type="PANTHER" id="PTHR34387:SF1">
    <property type="entry name" value="PERIPLASMIC IMMUNOGENIC PROTEIN"/>
    <property type="match status" value="1"/>
</dbReference>